<evidence type="ECO:0000313" key="4">
    <source>
        <dbReference type="Proteomes" id="UP000823388"/>
    </source>
</evidence>
<dbReference type="GO" id="GO:0051225">
    <property type="term" value="P:spindle assembly"/>
    <property type="evidence" value="ECO:0007669"/>
    <property type="project" value="TreeGrafter"/>
</dbReference>
<comment type="caution">
    <text evidence="3">The sequence shown here is derived from an EMBL/GenBank/DDBJ whole genome shotgun (WGS) entry which is preliminary data.</text>
</comment>
<evidence type="ECO:0000256" key="1">
    <source>
        <dbReference type="ARBA" id="ARBA00010016"/>
    </source>
</evidence>
<accession>A0A8T0MPR8</accession>
<feature type="compositionally biased region" description="Basic and acidic residues" evidence="2">
    <location>
        <begin position="142"/>
        <end position="154"/>
    </location>
</feature>
<comment type="similarity">
    <text evidence="1">Belongs to the QWRF family.</text>
</comment>
<protein>
    <recommendedName>
        <fullName evidence="5">QWRF motif-containing protein 7</fullName>
    </recommendedName>
</protein>
<feature type="region of interest" description="Disordered" evidence="2">
    <location>
        <begin position="299"/>
        <end position="330"/>
    </location>
</feature>
<keyword evidence="4" id="KW-1185">Reference proteome</keyword>
<dbReference type="Proteomes" id="UP000823388">
    <property type="component" value="Chromosome 9N"/>
</dbReference>
<evidence type="ECO:0008006" key="5">
    <source>
        <dbReference type="Google" id="ProtNLM"/>
    </source>
</evidence>
<feature type="compositionally biased region" description="Low complexity" evidence="2">
    <location>
        <begin position="118"/>
        <end position="131"/>
    </location>
</feature>
<feature type="compositionally biased region" description="Pro residues" evidence="2">
    <location>
        <begin position="58"/>
        <end position="67"/>
    </location>
</feature>
<evidence type="ECO:0000313" key="3">
    <source>
        <dbReference type="EMBL" id="KAG2539441.1"/>
    </source>
</evidence>
<dbReference type="GO" id="GO:0005880">
    <property type="term" value="C:nuclear microtubule"/>
    <property type="evidence" value="ECO:0007669"/>
    <property type="project" value="TreeGrafter"/>
</dbReference>
<dbReference type="PANTHER" id="PTHR31807">
    <property type="entry name" value="AUGMIN FAMILY MEMBER"/>
    <property type="match status" value="1"/>
</dbReference>
<dbReference type="AlphaFoldDB" id="A0A8T0MPR8"/>
<organism evidence="3 4">
    <name type="scientific">Panicum virgatum</name>
    <name type="common">Blackwell switchgrass</name>
    <dbReference type="NCBI Taxonomy" id="38727"/>
    <lineage>
        <taxon>Eukaryota</taxon>
        <taxon>Viridiplantae</taxon>
        <taxon>Streptophyta</taxon>
        <taxon>Embryophyta</taxon>
        <taxon>Tracheophyta</taxon>
        <taxon>Spermatophyta</taxon>
        <taxon>Magnoliopsida</taxon>
        <taxon>Liliopsida</taxon>
        <taxon>Poales</taxon>
        <taxon>Poaceae</taxon>
        <taxon>PACMAD clade</taxon>
        <taxon>Panicoideae</taxon>
        <taxon>Panicodae</taxon>
        <taxon>Paniceae</taxon>
        <taxon>Panicinae</taxon>
        <taxon>Panicum</taxon>
        <taxon>Panicum sect. Hiantes</taxon>
    </lineage>
</organism>
<dbReference type="EMBL" id="CM029054">
    <property type="protein sequence ID" value="KAG2539441.1"/>
    <property type="molecule type" value="Genomic_DNA"/>
</dbReference>
<sequence length="404" mass="43616">MEPYGGSSRRPSTAATASRASSGAFVYDGMRAMPLSTSAANFTRSLRKAASFAHKKPPPSTDVPPPRRTLSSKENSGSARAAPTTDAHALLMQPRRSMPGPGAAARGPWEPPRRRRSSNSTGTTTDDAGAGKWSAGALREVMAPRRKEEPEKEEAAHRARMLTARLLQWRFANARMERAMARATSAAENKLFYTWLRVAELRNIQAAKRIVAQRRRQKLKLARLLRPQLPLLASWESLSKPHADATADLGRVLSAACTGLPLAAGARTDAESLREAVSSCAGTVDEIEAMIGTFHATVRASASRRHDERRAGRARADDPAGGGVPGGSDAAVEHRHRLADAGAEPPSESDPGEAEARRHVVGKIGAGRPRRAGVRSFRLVFLIIRPDTNRSRECNYSPPATHFN</sequence>
<feature type="compositionally biased region" description="Basic and acidic residues" evidence="2">
    <location>
        <begin position="304"/>
        <end position="318"/>
    </location>
</feature>
<gene>
    <name evidence="3" type="ORF">PVAP13_9NG477400</name>
</gene>
<evidence type="ECO:0000256" key="2">
    <source>
        <dbReference type="SAM" id="MobiDB-lite"/>
    </source>
</evidence>
<feature type="compositionally biased region" description="Low complexity" evidence="2">
    <location>
        <begin position="94"/>
        <end position="108"/>
    </location>
</feature>
<reference evidence="3" key="1">
    <citation type="submission" date="2020-05" db="EMBL/GenBank/DDBJ databases">
        <title>WGS assembly of Panicum virgatum.</title>
        <authorList>
            <person name="Lovell J.T."/>
            <person name="Jenkins J."/>
            <person name="Shu S."/>
            <person name="Juenger T.E."/>
            <person name="Schmutz J."/>
        </authorList>
    </citation>
    <scope>NUCLEOTIDE SEQUENCE</scope>
    <source>
        <strain evidence="3">AP13</strain>
    </source>
</reference>
<dbReference type="InterPro" id="IPR007573">
    <property type="entry name" value="QWRF"/>
</dbReference>
<dbReference type="Pfam" id="PF04484">
    <property type="entry name" value="QWRF"/>
    <property type="match status" value="1"/>
</dbReference>
<proteinExistence type="inferred from homology"/>
<feature type="region of interest" description="Disordered" evidence="2">
    <location>
        <begin position="1"/>
        <end position="24"/>
    </location>
</feature>
<feature type="region of interest" description="Disordered" evidence="2">
    <location>
        <begin position="47"/>
        <end position="154"/>
    </location>
</feature>
<dbReference type="GO" id="GO:0005737">
    <property type="term" value="C:cytoplasm"/>
    <property type="evidence" value="ECO:0007669"/>
    <property type="project" value="TreeGrafter"/>
</dbReference>
<name>A0A8T0MPR8_PANVG</name>
<dbReference type="OrthoDB" id="663033at2759"/>
<dbReference type="PANTHER" id="PTHR31807:SF27">
    <property type="entry name" value="QWRF MOTIF-CONTAINING PROTEIN 7"/>
    <property type="match status" value="1"/>
</dbReference>
<dbReference type="GO" id="GO:0008017">
    <property type="term" value="F:microtubule binding"/>
    <property type="evidence" value="ECO:0007669"/>
    <property type="project" value="TreeGrafter"/>
</dbReference>